<reference evidence="7" key="1">
    <citation type="submission" date="2025-08" db="UniProtKB">
        <authorList>
            <consortium name="Ensembl"/>
        </authorList>
    </citation>
    <scope>IDENTIFICATION</scope>
</reference>
<keyword evidence="4 5" id="KW-0808">Transferase</keyword>
<comment type="subcellular location">
    <subcellularLocation>
        <location evidence="1">Cytoplasm</location>
    </subcellularLocation>
</comment>
<evidence type="ECO:0000256" key="5">
    <source>
        <dbReference type="RuleBase" id="RU361155"/>
    </source>
</evidence>
<dbReference type="InterPro" id="IPR000863">
    <property type="entry name" value="Sulfotransferase_dom"/>
</dbReference>
<sequence length="287" mass="33412">MAKESFLYKGTHFSVNVHSEASLNYAENEFVAFDDDIFNVTYPKSGTNWMIEILSLIKSKGDPSLNNSVPIFDRAPWFEIVDVKEKVESLSRPRIISSHLPHHIFAKSFFKSKAKIIYTMRNPKDVLVSNFHFAKVLSIFEEPKGFQEHMENFVSGNALYGSWFDHINGWLQMKDDSRFFYITYEELLLDLRGCVKRICKFLGQELDDEAIDSVVKNSSFKVMKENKMSNWTTVPSEIFDHAKGSFLRKGVSGDWKNQFTVAQNEYFDAVYQEKIKDLNVKLFWEEN</sequence>
<evidence type="ECO:0000313" key="8">
    <source>
        <dbReference type="Proteomes" id="UP000694569"/>
    </source>
</evidence>
<dbReference type="OrthoDB" id="205623at2759"/>
<accession>A0A8C5PRI4</accession>
<dbReference type="InterPro" id="IPR027417">
    <property type="entry name" value="P-loop_NTPase"/>
</dbReference>
<evidence type="ECO:0000259" key="6">
    <source>
        <dbReference type="Pfam" id="PF00685"/>
    </source>
</evidence>
<dbReference type="GO" id="GO:0005737">
    <property type="term" value="C:cytoplasm"/>
    <property type="evidence" value="ECO:0007669"/>
    <property type="project" value="UniProtKB-SubCell"/>
</dbReference>
<dbReference type="Pfam" id="PF00685">
    <property type="entry name" value="Sulfotransfer_1"/>
    <property type="match status" value="1"/>
</dbReference>
<dbReference type="GO" id="GO:0008146">
    <property type="term" value="F:sulfotransferase activity"/>
    <property type="evidence" value="ECO:0007669"/>
    <property type="project" value="InterPro"/>
</dbReference>
<evidence type="ECO:0000256" key="3">
    <source>
        <dbReference type="ARBA" id="ARBA00022490"/>
    </source>
</evidence>
<dbReference type="SUPFAM" id="SSF52540">
    <property type="entry name" value="P-loop containing nucleoside triphosphate hydrolases"/>
    <property type="match status" value="1"/>
</dbReference>
<dbReference type="Gene3D" id="3.40.50.300">
    <property type="entry name" value="P-loop containing nucleotide triphosphate hydrolases"/>
    <property type="match status" value="1"/>
</dbReference>
<evidence type="ECO:0000256" key="4">
    <source>
        <dbReference type="ARBA" id="ARBA00022679"/>
    </source>
</evidence>
<dbReference type="AlphaFoldDB" id="A0A8C5PRI4"/>
<protein>
    <recommendedName>
        <fullName evidence="5">Sulfotransferase</fullName>
        <ecNumber evidence="5">2.8.2.-</ecNumber>
    </recommendedName>
</protein>
<evidence type="ECO:0000256" key="1">
    <source>
        <dbReference type="ARBA" id="ARBA00004496"/>
    </source>
</evidence>
<dbReference type="Ensembl" id="ENSLLET00000027820.1">
    <property type="protein sequence ID" value="ENSLLEP00000026778.1"/>
    <property type="gene ID" value="ENSLLEG00000017000.1"/>
</dbReference>
<dbReference type="FunFam" id="3.40.50.300:FF:000433">
    <property type="entry name" value="Estrogen sulfotransferase"/>
    <property type="match status" value="1"/>
</dbReference>
<feature type="domain" description="Sulfotransferase" evidence="6">
    <location>
        <begin position="34"/>
        <end position="278"/>
    </location>
</feature>
<dbReference type="Proteomes" id="UP000694569">
    <property type="component" value="Unplaced"/>
</dbReference>
<evidence type="ECO:0000313" key="7">
    <source>
        <dbReference type="Ensembl" id="ENSLLEP00000026778.1"/>
    </source>
</evidence>
<dbReference type="PANTHER" id="PTHR11783">
    <property type="entry name" value="SULFOTRANSFERASE SULT"/>
    <property type="match status" value="1"/>
</dbReference>
<evidence type="ECO:0000256" key="2">
    <source>
        <dbReference type="ARBA" id="ARBA00005771"/>
    </source>
</evidence>
<proteinExistence type="inferred from homology"/>
<keyword evidence="3" id="KW-0963">Cytoplasm</keyword>
<dbReference type="GeneTree" id="ENSGT00940000159269"/>
<name>A0A8C5PRI4_9ANUR</name>
<reference evidence="7" key="2">
    <citation type="submission" date="2025-09" db="UniProtKB">
        <authorList>
            <consortium name="Ensembl"/>
        </authorList>
    </citation>
    <scope>IDENTIFICATION</scope>
</reference>
<dbReference type="EC" id="2.8.2.-" evidence="5"/>
<keyword evidence="8" id="KW-1185">Reference proteome</keyword>
<comment type="similarity">
    <text evidence="2 5">Belongs to the sulfotransferase 1 family.</text>
</comment>
<organism evidence="7 8">
    <name type="scientific">Leptobrachium leishanense</name>
    <name type="common">Leishan spiny toad</name>
    <dbReference type="NCBI Taxonomy" id="445787"/>
    <lineage>
        <taxon>Eukaryota</taxon>
        <taxon>Metazoa</taxon>
        <taxon>Chordata</taxon>
        <taxon>Craniata</taxon>
        <taxon>Vertebrata</taxon>
        <taxon>Euteleostomi</taxon>
        <taxon>Amphibia</taxon>
        <taxon>Batrachia</taxon>
        <taxon>Anura</taxon>
        <taxon>Pelobatoidea</taxon>
        <taxon>Megophryidae</taxon>
        <taxon>Leptobrachium</taxon>
    </lineage>
</organism>